<reference evidence="1 2" key="1">
    <citation type="submission" date="2020-08" db="EMBL/GenBank/DDBJ databases">
        <title>Genomic Encyclopedia of Type Strains, Phase IV (KMG-IV): sequencing the most valuable type-strain genomes for metagenomic binning, comparative biology and taxonomic classification.</title>
        <authorList>
            <person name="Goeker M."/>
        </authorList>
    </citation>
    <scope>NUCLEOTIDE SEQUENCE [LARGE SCALE GENOMIC DNA]</scope>
    <source>
        <strain evidence="1 2">DSM 27163</strain>
    </source>
</reference>
<name>A0A7W9ERN2_9SPHN</name>
<keyword evidence="2" id="KW-1185">Reference proteome</keyword>
<dbReference type="EMBL" id="JACIJH010000003">
    <property type="protein sequence ID" value="MBB5706051.1"/>
    <property type="molecule type" value="Genomic_DNA"/>
</dbReference>
<proteinExistence type="predicted"/>
<dbReference type="PANTHER" id="PTHR36057">
    <property type="match status" value="1"/>
</dbReference>
<dbReference type="AlphaFoldDB" id="A0A7W9ERN2"/>
<evidence type="ECO:0000313" key="1">
    <source>
        <dbReference type="EMBL" id="MBB5706051.1"/>
    </source>
</evidence>
<organism evidence="1 2">
    <name type="scientific">Sphingopyxis panaciterrulae</name>
    <dbReference type="NCBI Taxonomy" id="462372"/>
    <lineage>
        <taxon>Bacteria</taxon>
        <taxon>Pseudomonadati</taxon>
        <taxon>Pseudomonadota</taxon>
        <taxon>Alphaproteobacteria</taxon>
        <taxon>Sphingomonadales</taxon>
        <taxon>Sphingomonadaceae</taxon>
        <taxon>Sphingopyxis</taxon>
    </lineage>
</organism>
<comment type="caution">
    <text evidence="1">The sequence shown here is derived from an EMBL/GenBank/DDBJ whole genome shotgun (WGS) entry which is preliminary data.</text>
</comment>
<accession>A0A7W9ERN2</accession>
<dbReference type="PANTHER" id="PTHR36057:SF1">
    <property type="entry name" value="LIPOPROTEIN LIPID ATTACHMENT SITE-LIKE PROTEIN, PUTATIVE (DUF1223)-RELATED"/>
    <property type="match status" value="1"/>
</dbReference>
<dbReference type="RefSeq" id="WP_184096643.1">
    <property type="nucleotide sequence ID" value="NZ_JACIJH010000003.1"/>
</dbReference>
<evidence type="ECO:0000313" key="2">
    <source>
        <dbReference type="Proteomes" id="UP000537161"/>
    </source>
</evidence>
<dbReference type="Proteomes" id="UP000537161">
    <property type="component" value="Unassembled WGS sequence"/>
</dbReference>
<gene>
    <name evidence="1" type="ORF">FHR21_001395</name>
</gene>
<dbReference type="InterPro" id="IPR010634">
    <property type="entry name" value="DUF1223"/>
</dbReference>
<dbReference type="Pfam" id="PF06764">
    <property type="entry name" value="DUF1223"/>
    <property type="match status" value="1"/>
</dbReference>
<evidence type="ECO:0008006" key="3">
    <source>
        <dbReference type="Google" id="ProtNLM"/>
    </source>
</evidence>
<sequence>MRVLLGVGGLLLLAGAVLILGLSHIAATANHAHAAAPRLVLVELFTSQGCSSCPPADALLARLDAAGEVVALSRPVTSWDELGWTDTLARGGNDRLQRDYAARDIPGSGAYTPEVVVGGTAAAAGADAAALRGLIAAQRKAGAMTLAQEGREVVASAARANVELRFLAIAHKAAVAVEKGENRGRTLGYTNVVLGEAIRPCDPSLACRAPIPQWIARKTAADRWAVVLQDRDGGAVRAVRWIRPAAE</sequence>
<protein>
    <recommendedName>
        <fullName evidence="3">DUF1223 domain-containing protein</fullName>
    </recommendedName>
</protein>
<dbReference type="InterPro" id="IPR036249">
    <property type="entry name" value="Thioredoxin-like_sf"/>
</dbReference>
<dbReference type="SUPFAM" id="SSF52833">
    <property type="entry name" value="Thioredoxin-like"/>
    <property type="match status" value="1"/>
</dbReference>